<keyword evidence="2" id="KW-1185">Reference proteome</keyword>
<evidence type="ECO:0000313" key="1">
    <source>
        <dbReference type="EMBL" id="MDA7028127.1"/>
    </source>
</evidence>
<proteinExistence type="predicted"/>
<gene>
    <name evidence="1" type="ORF">PJ311_16255</name>
</gene>
<dbReference type="RefSeq" id="WP_172297322.1">
    <property type="nucleotide sequence ID" value="NZ_JAQKAB010000012.1"/>
</dbReference>
<organism evidence="1 2">
    <name type="scientific">Bacillus changyiensis</name>
    <dbReference type="NCBI Taxonomy" id="3004103"/>
    <lineage>
        <taxon>Bacteria</taxon>
        <taxon>Bacillati</taxon>
        <taxon>Bacillota</taxon>
        <taxon>Bacilli</taxon>
        <taxon>Bacillales</taxon>
        <taxon>Bacillaceae</taxon>
        <taxon>Bacillus</taxon>
    </lineage>
</organism>
<evidence type="ECO:0000313" key="2">
    <source>
        <dbReference type="Proteomes" id="UP001211894"/>
    </source>
</evidence>
<dbReference type="EMBL" id="JAQKAB010000012">
    <property type="protein sequence ID" value="MDA7028127.1"/>
    <property type="molecule type" value="Genomic_DNA"/>
</dbReference>
<accession>A0ABT4X753</accession>
<comment type="caution">
    <text evidence="1">The sequence shown here is derived from an EMBL/GenBank/DDBJ whole genome shotgun (WGS) entry which is preliminary data.</text>
</comment>
<sequence>MFENGDDIPDRKAHLYYETISDKLNNEEVYKKLLQVMDFTEQEKAILSLWKTEPDIPTRKLSASLNISQFTASRAIRKLKISRQFLGDYIIIKS</sequence>
<dbReference type="InterPro" id="IPR036390">
    <property type="entry name" value="WH_DNA-bd_sf"/>
</dbReference>
<evidence type="ECO:0008006" key="3">
    <source>
        <dbReference type="Google" id="ProtNLM"/>
    </source>
</evidence>
<protein>
    <recommendedName>
        <fullName evidence="3">MarR family transcriptional regulator</fullName>
    </recommendedName>
</protein>
<dbReference type="Proteomes" id="UP001211894">
    <property type="component" value="Unassembled WGS sequence"/>
</dbReference>
<name>A0ABT4X753_9BACI</name>
<dbReference type="SUPFAM" id="SSF46785">
    <property type="entry name" value="Winged helix' DNA-binding domain"/>
    <property type="match status" value="1"/>
</dbReference>
<reference evidence="1 2" key="1">
    <citation type="submission" date="2023-01" db="EMBL/GenBank/DDBJ databases">
        <title>Bacillus changyiensis sp. nov., isolated from a coastal deposit.</title>
        <authorList>
            <person name="Xiao G."/>
            <person name="Lai Q."/>
            <person name="Hu Z."/>
            <person name="Shao Z."/>
        </authorList>
    </citation>
    <scope>NUCLEOTIDE SEQUENCE [LARGE SCALE GENOMIC DNA]</scope>
    <source>
        <strain evidence="1 2">CLL-7-23</strain>
    </source>
</reference>